<dbReference type="InterPro" id="IPR003786">
    <property type="entry name" value="FdhD"/>
</dbReference>
<keyword evidence="5" id="KW-1185">Reference proteome</keyword>
<name>A0ABY4GGP5_9BACI</name>
<keyword evidence="2 3" id="KW-0501">Molybdenum cofactor biosynthesis</keyword>
<dbReference type="EMBL" id="CP095071">
    <property type="protein sequence ID" value="UOQ83501.1"/>
    <property type="molecule type" value="Genomic_DNA"/>
</dbReference>
<accession>A0ABY4GGP5</accession>
<dbReference type="RefSeq" id="WP_244740443.1">
    <property type="nucleotide sequence ID" value="NZ_CP095071.1"/>
</dbReference>
<dbReference type="NCBIfam" id="TIGR00129">
    <property type="entry name" value="fdhD_narQ"/>
    <property type="match status" value="1"/>
</dbReference>
<dbReference type="InterPro" id="IPR016193">
    <property type="entry name" value="Cytidine_deaminase-like"/>
</dbReference>
<dbReference type="Pfam" id="PF02634">
    <property type="entry name" value="FdhD-NarQ"/>
    <property type="match status" value="1"/>
</dbReference>
<dbReference type="PANTHER" id="PTHR30592">
    <property type="entry name" value="FORMATE DEHYDROGENASE"/>
    <property type="match status" value="1"/>
</dbReference>
<protein>
    <recommendedName>
        <fullName evidence="3">Sulfur carrier protein FdhD</fullName>
    </recommendedName>
</protein>
<dbReference type="PIRSF" id="PIRSF015626">
    <property type="entry name" value="FdhD"/>
    <property type="match status" value="1"/>
</dbReference>
<dbReference type="Gene3D" id="3.40.140.10">
    <property type="entry name" value="Cytidine Deaminase, domain 2"/>
    <property type="match status" value="1"/>
</dbReference>
<sequence length="263" mass="29343">MLNVEKIKVVTFDGDRLNETEDNAAVEYPLTIQLDGEEFATMVCSPDYLKELVIGFLASEGIIRSINQLAALHIDQDKGFAYVELKNKEIRNKNTVSKRFIGSCCGKSRQFYFQNDVLTAKTIMTDMQVSVKQCLDLMNQMQEQSTLFRLTGGFHNAALGTKEQLLLSRTDIGRHNALDKIYGHCLENRIPLADKVIVFSGRISSEIVLKVAKIGVGLLLSKSAPTSLALKLADDLGITAVGFIRNERLNIYTHPQRITQSET</sequence>
<feature type="binding site" evidence="3">
    <location>
        <begin position="243"/>
        <end position="248"/>
    </location>
    <ligand>
        <name>Mo-bis(molybdopterin guanine dinucleotide)</name>
        <dbReference type="ChEBI" id="CHEBI:60539"/>
    </ligand>
</feature>
<dbReference type="SUPFAM" id="SSF53927">
    <property type="entry name" value="Cytidine deaminase-like"/>
    <property type="match status" value="1"/>
</dbReference>
<evidence type="ECO:0000256" key="1">
    <source>
        <dbReference type="ARBA" id="ARBA00022490"/>
    </source>
</evidence>
<comment type="similarity">
    <text evidence="3">Belongs to the FdhD family.</text>
</comment>
<evidence type="ECO:0000256" key="3">
    <source>
        <dbReference type="HAMAP-Rule" id="MF_00187"/>
    </source>
</evidence>
<evidence type="ECO:0000256" key="2">
    <source>
        <dbReference type="ARBA" id="ARBA00023150"/>
    </source>
</evidence>
<dbReference type="HAMAP" id="MF_00187">
    <property type="entry name" value="FdhD"/>
    <property type="match status" value="1"/>
</dbReference>
<proteinExistence type="inferred from homology"/>
<gene>
    <name evidence="3 4" type="primary">fdhD</name>
    <name evidence="4" type="ORF">MUN87_12080</name>
</gene>
<comment type="function">
    <text evidence="3">Required for formate dehydrogenase (FDH) activity. Acts as a sulfur carrier protein that transfers sulfur from IscS to the molybdenum cofactor prior to its insertion into FDH.</text>
</comment>
<evidence type="ECO:0000313" key="5">
    <source>
        <dbReference type="Proteomes" id="UP000831537"/>
    </source>
</evidence>
<keyword evidence="1 3" id="KW-0963">Cytoplasm</keyword>
<reference evidence="4 5" key="1">
    <citation type="submission" date="2022-04" db="EMBL/GenBank/DDBJ databases">
        <title>Gracilibacillus sp. isolated from saltern.</title>
        <authorList>
            <person name="Won M."/>
            <person name="Lee C.-M."/>
            <person name="Woen H.-Y."/>
            <person name="Kwon S.-W."/>
        </authorList>
    </citation>
    <scope>NUCLEOTIDE SEQUENCE [LARGE SCALE GENOMIC DNA]</scope>
    <source>
        <strain evidence="4 5">SSPM10-3</strain>
    </source>
</reference>
<dbReference type="Proteomes" id="UP000831537">
    <property type="component" value="Chromosome"/>
</dbReference>
<dbReference type="PANTHER" id="PTHR30592:SF1">
    <property type="entry name" value="SULFUR CARRIER PROTEIN FDHD"/>
    <property type="match status" value="1"/>
</dbReference>
<dbReference type="Gene3D" id="3.10.20.10">
    <property type="match status" value="1"/>
</dbReference>
<evidence type="ECO:0000313" key="4">
    <source>
        <dbReference type="EMBL" id="UOQ83501.1"/>
    </source>
</evidence>
<feature type="active site" description="Cysteine persulfide intermediate" evidence="3">
    <location>
        <position position="105"/>
    </location>
</feature>
<organism evidence="4 5">
    <name type="scientific">Gracilibacillus salinarum</name>
    <dbReference type="NCBI Taxonomy" id="2932255"/>
    <lineage>
        <taxon>Bacteria</taxon>
        <taxon>Bacillati</taxon>
        <taxon>Bacillota</taxon>
        <taxon>Bacilli</taxon>
        <taxon>Bacillales</taxon>
        <taxon>Bacillaceae</taxon>
        <taxon>Gracilibacillus</taxon>
    </lineage>
</organism>
<comment type="subcellular location">
    <subcellularLocation>
        <location evidence="3">Cytoplasm</location>
    </subcellularLocation>
</comment>